<dbReference type="EMBL" id="JBBPFD010000001">
    <property type="protein sequence ID" value="KAK7945214.1"/>
    <property type="molecule type" value="Genomic_DNA"/>
</dbReference>
<dbReference type="GO" id="GO:0016887">
    <property type="term" value="F:ATP hydrolysis activity"/>
    <property type="evidence" value="ECO:0007669"/>
    <property type="project" value="TreeGrafter"/>
</dbReference>
<dbReference type="GO" id="GO:0035556">
    <property type="term" value="P:intracellular signal transduction"/>
    <property type="evidence" value="ECO:0007669"/>
    <property type="project" value="InterPro"/>
</dbReference>
<dbReference type="GO" id="GO:0005737">
    <property type="term" value="C:cytoplasm"/>
    <property type="evidence" value="ECO:0007669"/>
    <property type="project" value="UniProtKB-SubCell"/>
</dbReference>
<evidence type="ECO:0000256" key="1">
    <source>
        <dbReference type="ARBA" id="ARBA00004496"/>
    </source>
</evidence>
<accession>A0AAW0QFN0</accession>
<dbReference type="PANTHER" id="PTHR46184:SF2">
    <property type="entry name" value="UNCONVENTIONAL MYOSIN-IXB"/>
    <property type="match status" value="1"/>
</dbReference>
<dbReference type="InterPro" id="IPR000198">
    <property type="entry name" value="RhoGAP_dom"/>
</dbReference>
<dbReference type="Gene3D" id="1.10.555.10">
    <property type="entry name" value="Rho GTPase activation protein"/>
    <property type="match status" value="1"/>
</dbReference>
<dbReference type="GO" id="GO:0005884">
    <property type="term" value="C:actin filament"/>
    <property type="evidence" value="ECO:0007669"/>
    <property type="project" value="TreeGrafter"/>
</dbReference>
<dbReference type="InterPro" id="IPR046987">
    <property type="entry name" value="Myo9"/>
</dbReference>
<proteinExistence type="predicted"/>
<evidence type="ECO:0000256" key="3">
    <source>
        <dbReference type="SAM" id="MobiDB-lite"/>
    </source>
</evidence>
<dbReference type="GO" id="GO:0051015">
    <property type="term" value="F:actin filament binding"/>
    <property type="evidence" value="ECO:0007669"/>
    <property type="project" value="TreeGrafter"/>
</dbReference>
<dbReference type="SMART" id="SM00324">
    <property type="entry name" value="RhoGAP"/>
    <property type="match status" value="1"/>
</dbReference>
<dbReference type="GO" id="GO:0001726">
    <property type="term" value="C:ruffle"/>
    <property type="evidence" value="ECO:0007669"/>
    <property type="project" value="TreeGrafter"/>
</dbReference>
<dbReference type="GO" id="GO:0005096">
    <property type="term" value="F:GTPase activator activity"/>
    <property type="evidence" value="ECO:0007669"/>
    <property type="project" value="InterPro"/>
</dbReference>
<evidence type="ECO:0000313" key="6">
    <source>
        <dbReference type="Proteomes" id="UP001460270"/>
    </source>
</evidence>
<gene>
    <name evidence="5" type="ORF">WMY93_000942</name>
</gene>
<dbReference type="PANTHER" id="PTHR46184">
    <property type="entry name" value="UNCONVENTIONAL MYOSIN-IXB-LIKE PROTEIN"/>
    <property type="match status" value="1"/>
</dbReference>
<dbReference type="GO" id="GO:0005524">
    <property type="term" value="F:ATP binding"/>
    <property type="evidence" value="ECO:0007669"/>
    <property type="project" value="TreeGrafter"/>
</dbReference>
<evidence type="ECO:0000259" key="4">
    <source>
        <dbReference type="PROSITE" id="PS50238"/>
    </source>
</evidence>
<dbReference type="GO" id="GO:0072673">
    <property type="term" value="P:lamellipodium morphogenesis"/>
    <property type="evidence" value="ECO:0007669"/>
    <property type="project" value="TreeGrafter"/>
</dbReference>
<organism evidence="5 6">
    <name type="scientific">Mugilogobius chulae</name>
    <name type="common">yellowstripe goby</name>
    <dbReference type="NCBI Taxonomy" id="88201"/>
    <lineage>
        <taxon>Eukaryota</taxon>
        <taxon>Metazoa</taxon>
        <taxon>Chordata</taxon>
        <taxon>Craniata</taxon>
        <taxon>Vertebrata</taxon>
        <taxon>Euteleostomi</taxon>
        <taxon>Actinopterygii</taxon>
        <taxon>Neopterygii</taxon>
        <taxon>Teleostei</taxon>
        <taxon>Neoteleostei</taxon>
        <taxon>Acanthomorphata</taxon>
        <taxon>Gobiaria</taxon>
        <taxon>Gobiiformes</taxon>
        <taxon>Gobioidei</taxon>
        <taxon>Gobiidae</taxon>
        <taxon>Gobionellinae</taxon>
        <taxon>Mugilogobius</taxon>
    </lineage>
</organism>
<comment type="subcellular location">
    <subcellularLocation>
        <location evidence="1">Cytoplasm</location>
    </subcellularLocation>
</comment>
<reference evidence="6" key="1">
    <citation type="submission" date="2024-04" db="EMBL/GenBank/DDBJ databases">
        <title>Salinicola lusitanus LLJ914,a marine bacterium isolated from the Okinawa Trough.</title>
        <authorList>
            <person name="Li J."/>
        </authorList>
    </citation>
    <scope>NUCLEOTIDE SEQUENCE [LARGE SCALE GENOMIC DNA]</scope>
</reference>
<feature type="region of interest" description="Disordered" evidence="3">
    <location>
        <begin position="236"/>
        <end position="271"/>
    </location>
</feature>
<dbReference type="PROSITE" id="PS50238">
    <property type="entry name" value="RHOGAP"/>
    <property type="match status" value="1"/>
</dbReference>
<dbReference type="GO" id="GO:0030048">
    <property type="term" value="P:actin filament-based movement"/>
    <property type="evidence" value="ECO:0007669"/>
    <property type="project" value="TreeGrafter"/>
</dbReference>
<comment type="caution">
    <text evidence="5">The sequence shown here is derived from an EMBL/GenBank/DDBJ whole genome shotgun (WGS) entry which is preliminary data.</text>
</comment>
<feature type="domain" description="Rho-GAP" evidence="4">
    <location>
        <begin position="1"/>
        <end position="168"/>
    </location>
</feature>
<keyword evidence="2" id="KW-0963">Cytoplasm</keyword>
<dbReference type="AlphaFoldDB" id="A0AAW0QFN0"/>
<evidence type="ECO:0000256" key="2">
    <source>
        <dbReference type="ARBA" id="ARBA00022490"/>
    </source>
</evidence>
<keyword evidence="6" id="KW-1185">Reference proteome</keyword>
<evidence type="ECO:0000313" key="5">
    <source>
        <dbReference type="EMBL" id="KAK7945214.1"/>
    </source>
</evidence>
<sequence length="271" mass="31197">MHVELNGLYTEGIYRKSGAACRARELHQILQTNPEGASLDNYPIHTITGLVKRWLRELPDPLMTFALYSDFLHAVELPEKSERIRAVYQKVDELPPSNYSTLERLIFHLVKVAKEEEHNKMTPSSLAIVFAPCVLRSPDSDDPFLGMKDVGKITMCVEILITEQFRRYKEKMESIQKLEHAEAQAINELHLRRQNTIVEKSSELEVPHNVDSDEKTLIERIKSIKQEKVDLACRLPDLEQEQSDNEHLDSSSSMSTESLEDRMKSLNRKGR</sequence>
<dbReference type="SUPFAM" id="SSF48350">
    <property type="entry name" value="GTPase activation domain, GAP"/>
    <property type="match status" value="1"/>
</dbReference>
<dbReference type="Proteomes" id="UP001460270">
    <property type="component" value="Unassembled WGS sequence"/>
</dbReference>
<dbReference type="GO" id="GO:0030027">
    <property type="term" value="C:lamellipodium"/>
    <property type="evidence" value="ECO:0007669"/>
    <property type="project" value="TreeGrafter"/>
</dbReference>
<protein>
    <recommendedName>
        <fullName evidence="4">Rho-GAP domain-containing protein</fullName>
    </recommendedName>
</protein>
<dbReference type="GO" id="GO:0000146">
    <property type="term" value="F:microfilament motor activity"/>
    <property type="evidence" value="ECO:0007669"/>
    <property type="project" value="InterPro"/>
</dbReference>
<dbReference type="Pfam" id="PF00620">
    <property type="entry name" value="RhoGAP"/>
    <property type="match status" value="1"/>
</dbReference>
<dbReference type="InterPro" id="IPR008936">
    <property type="entry name" value="Rho_GTPase_activation_prot"/>
</dbReference>
<name>A0AAW0QFN0_9GOBI</name>